<evidence type="ECO:0000256" key="2">
    <source>
        <dbReference type="SAM" id="Coils"/>
    </source>
</evidence>
<evidence type="ECO:0000256" key="1">
    <source>
        <dbReference type="HAMAP-Rule" id="MF_01584"/>
    </source>
</evidence>
<protein>
    <submittedName>
        <fullName evidence="3">YceH family protein</fullName>
    </submittedName>
</protein>
<accession>A0AAE9I8T2</accession>
<dbReference type="EMBL" id="CP097331">
    <property type="protein sequence ID" value="URF07270.1"/>
    <property type="molecule type" value="Genomic_DNA"/>
</dbReference>
<dbReference type="HAMAP" id="MF_01584">
    <property type="entry name" value="UPF0502"/>
    <property type="match status" value="1"/>
</dbReference>
<dbReference type="SUPFAM" id="SSF46785">
    <property type="entry name" value="Winged helix' DNA-binding domain"/>
    <property type="match status" value="2"/>
</dbReference>
<dbReference type="Gene3D" id="1.10.10.10">
    <property type="entry name" value="Winged helix-like DNA-binding domain superfamily/Winged helix DNA-binding domain"/>
    <property type="match status" value="2"/>
</dbReference>
<reference evidence="3" key="1">
    <citation type="journal article" date="2022" name="Microbiol. Resour. Announc.">
        <title>Genome Sequence of Cupriavidus campinensis Strain G5, a Member of a Bacterial Consortium Capable of Polyethylene Degradation.</title>
        <authorList>
            <person name="Schneider B."/>
            <person name="Pfeiffer F."/>
            <person name="Dyall-Smith M."/>
            <person name="Kunte H.J."/>
        </authorList>
    </citation>
    <scope>NUCLEOTIDE SEQUENCE</scope>
    <source>
        <strain evidence="3">G5</strain>
    </source>
</reference>
<dbReference type="InterPro" id="IPR036390">
    <property type="entry name" value="WH_DNA-bd_sf"/>
</dbReference>
<dbReference type="Pfam" id="PF04337">
    <property type="entry name" value="DUF480"/>
    <property type="match status" value="1"/>
</dbReference>
<dbReference type="InterPro" id="IPR036388">
    <property type="entry name" value="WH-like_DNA-bd_sf"/>
</dbReference>
<name>A0AAE9I8T2_9BURK</name>
<dbReference type="AlphaFoldDB" id="A0AAE9I8T2"/>
<organism evidence="3 4">
    <name type="scientific">Cupriavidus campinensis</name>
    <dbReference type="NCBI Taxonomy" id="151783"/>
    <lineage>
        <taxon>Bacteria</taxon>
        <taxon>Pseudomonadati</taxon>
        <taxon>Pseudomonadota</taxon>
        <taxon>Betaproteobacteria</taxon>
        <taxon>Burkholderiales</taxon>
        <taxon>Burkholderiaceae</taxon>
        <taxon>Cupriavidus</taxon>
    </lineage>
</organism>
<gene>
    <name evidence="3" type="ORF">M5D45_18825</name>
</gene>
<feature type="coiled-coil region" evidence="2">
    <location>
        <begin position="197"/>
        <end position="224"/>
    </location>
</feature>
<dbReference type="PANTHER" id="PTHR38768">
    <property type="entry name" value="UPF0502 PROTEIN YCEH"/>
    <property type="match status" value="1"/>
</dbReference>
<evidence type="ECO:0000313" key="4">
    <source>
        <dbReference type="Proteomes" id="UP001056132"/>
    </source>
</evidence>
<dbReference type="PANTHER" id="PTHR38768:SF1">
    <property type="entry name" value="UPF0502 PROTEIN YCEH"/>
    <property type="match status" value="1"/>
</dbReference>
<dbReference type="InterPro" id="IPR007432">
    <property type="entry name" value="DUF480"/>
</dbReference>
<sequence>MNATTEIPARPPLRALTALEGRVLAVLLEKQYTVPDTYPLSLNALAAGCNQKTARSPVMSVSEDEILTAIDGLKSLSLVFEGSSSRVPRFEQNMAKVLGVPSQSAALLSMLLLRGPQTAAELRLNTARLHAFADISSVEAFLDELAERNPALVIRLPRAPGERESRWMHLLCGEVSVADLAAPRGASAPEAGSSSELEALRISHRELADKVARLQSLVEEMAAQLGIDVEPGRLA</sequence>
<proteinExistence type="inferred from homology"/>
<reference evidence="3" key="2">
    <citation type="submission" date="2022-05" db="EMBL/GenBank/DDBJ databases">
        <authorList>
            <person name="Kunte H.-J."/>
        </authorList>
    </citation>
    <scope>NUCLEOTIDE SEQUENCE</scope>
    <source>
        <strain evidence="3">G5</strain>
    </source>
</reference>
<keyword evidence="2" id="KW-0175">Coiled coil</keyword>
<dbReference type="Proteomes" id="UP001056132">
    <property type="component" value="Chromosome 2"/>
</dbReference>
<dbReference type="KEGG" id="ccam:M5D45_18825"/>
<evidence type="ECO:0000313" key="3">
    <source>
        <dbReference type="EMBL" id="URF07270.1"/>
    </source>
</evidence>
<dbReference type="RefSeq" id="WP_250025737.1">
    <property type="nucleotide sequence ID" value="NZ_CP097331.1"/>
</dbReference>
<comment type="similarity">
    <text evidence="1">Belongs to the UPF0502 family.</text>
</comment>